<evidence type="ECO:0000313" key="1">
    <source>
        <dbReference type="EMBL" id="JAD23124.1"/>
    </source>
</evidence>
<reference evidence="1" key="1">
    <citation type="submission" date="2014-09" db="EMBL/GenBank/DDBJ databases">
        <authorList>
            <person name="Magalhaes I.L.F."/>
            <person name="Oliveira U."/>
            <person name="Santos F.R."/>
            <person name="Vidigal T.H.D.A."/>
            <person name="Brescovit A.D."/>
            <person name="Santos A.J."/>
        </authorList>
    </citation>
    <scope>NUCLEOTIDE SEQUENCE</scope>
    <source>
        <tissue evidence="1">Shoot tissue taken approximately 20 cm above the soil surface</tissue>
    </source>
</reference>
<reference evidence="1" key="2">
    <citation type="journal article" date="2015" name="Data Brief">
        <title>Shoot transcriptome of the giant reed, Arundo donax.</title>
        <authorList>
            <person name="Barrero R.A."/>
            <person name="Guerrero F.D."/>
            <person name="Moolhuijzen P."/>
            <person name="Goolsby J.A."/>
            <person name="Tidwell J."/>
            <person name="Bellgard S.E."/>
            <person name="Bellgard M.I."/>
        </authorList>
    </citation>
    <scope>NUCLEOTIDE SEQUENCE</scope>
    <source>
        <tissue evidence="1">Shoot tissue taken approximately 20 cm above the soil surface</tissue>
    </source>
</reference>
<dbReference type="EMBL" id="GBRH01274771">
    <property type="protein sequence ID" value="JAD23124.1"/>
    <property type="molecule type" value="Transcribed_RNA"/>
</dbReference>
<dbReference type="AlphaFoldDB" id="A0A0A8YB00"/>
<proteinExistence type="predicted"/>
<name>A0A0A8YB00_ARUDO</name>
<accession>A0A0A8YB00</accession>
<sequence>MVLWQPFVPISDIKHFKNCMLYLIQV</sequence>
<protein>
    <submittedName>
        <fullName evidence="1">Uncharacterized protein</fullName>
    </submittedName>
</protein>
<organism evidence="1">
    <name type="scientific">Arundo donax</name>
    <name type="common">Giant reed</name>
    <name type="synonym">Donax arundinaceus</name>
    <dbReference type="NCBI Taxonomy" id="35708"/>
    <lineage>
        <taxon>Eukaryota</taxon>
        <taxon>Viridiplantae</taxon>
        <taxon>Streptophyta</taxon>
        <taxon>Embryophyta</taxon>
        <taxon>Tracheophyta</taxon>
        <taxon>Spermatophyta</taxon>
        <taxon>Magnoliopsida</taxon>
        <taxon>Liliopsida</taxon>
        <taxon>Poales</taxon>
        <taxon>Poaceae</taxon>
        <taxon>PACMAD clade</taxon>
        <taxon>Arundinoideae</taxon>
        <taxon>Arundineae</taxon>
        <taxon>Arundo</taxon>
    </lineage>
</organism>